<dbReference type="EMBL" id="CAKJTG010000024">
    <property type="protein sequence ID" value="CAG9609831.1"/>
    <property type="molecule type" value="Genomic_DNA"/>
</dbReference>
<evidence type="ECO:0000256" key="1">
    <source>
        <dbReference type="ARBA" id="ARBA00009437"/>
    </source>
</evidence>
<evidence type="ECO:0000256" key="3">
    <source>
        <dbReference type="ARBA" id="ARBA00023125"/>
    </source>
</evidence>
<evidence type="ECO:0000256" key="4">
    <source>
        <dbReference type="ARBA" id="ARBA00023163"/>
    </source>
</evidence>
<dbReference type="SUPFAM" id="SSF53850">
    <property type="entry name" value="Periplasmic binding protein-like II"/>
    <property type="match status" value="1"/>
</dbReference>
<keyword evidence="4" id="KW-0804">Transcription</keyword>
<dbReference type="InterPro" id="IPR036388">
    <property type="entry name" value="WH-like_DNA-bd_sf"/>
</dbReference>
<dbReference type="PROSITE" id="PS50931">
    <property type="entry name" value="HTH_LYSR"/>
    <property type="match status" value="1"/>
</dbReference>
<gene>
    <name evidence="6" type="primary">hdfR_2</name>
    <name evidence="6" type="ORF">NEOCIP111885_03574</name>
</gene>
<sequence length="290" mass="33742">MDSRDWTILKVLFEQKNITKTAELLYISQPALTKRLQQIESNFGVQIVLRGRRGVHFTPQGEYLVKCADEMLVKLREINDNLSNMDDKVVGTLRIGASYLITRTKLPRVLKFFKDIYPNVEFQVTTGWSEQVYQSLLNQDVHVSILRGDYEWQDGKKNLLQEPLLLASNKEIKLEDLPKLPRIDYNSDPKLKEMIDSWWRDRFSVSPKVSMAVDKSDTCKEMVLNGLGYAIIPGYVLADDSRHLFTMKLSDKKGKQIVRDTWMYYHEESLNLKLVSAFVDFVHNLDFEKV</sequence>
<dbReference type="GO" id="GO:0003700">
    <property type="term" value="F:DNA-binding transcription factor activity"/>
    <property type="evidence" value="ECO:0007669"/>
    <property type="project" value="InterPro"/>
</dbReference>
<keyword evidence="2" id="KW-0805">Transcription regulation</keyword>
<dbReference type="InterPro" id="IPR000847">
    <property type="entry name" value="LysR_HTH_N"/>
</dbReference>
<reference evidence="6" key="1">
    <citation type="submission" date="2021-10" db="EMBL/GenBank/DDBJ databases">
        <authorList>
            <person name="Criscuolo A."/>
        </authorList>
    </citation>
    <scope>NUCLEOTIDE SEQUENCE</scope>
    <source>
        <strain evidence="6">CIP111885</strain>
    </source>
</reference>
<dbReference type="AlphaFoldDB" id="A0A9C7GC17"/>
<dbReference type="CDD" id="cd05466">
    <property type="entry name" value="PBP2_LTTR_substrate"/>
    <property type="match status" value="1"/>
</dbReference>
<comment type="caution">
    <text evidence="6">The sequence shown here is derived from an EMBL/GenBank/DDBJ whole genome shotgun (WGS) entry which is preliminary data.</text>
</comment>
<keyword evidence="7" id="KW-1185">Reference proteome</keyword>
<name>A0A9C7GC17_9BACI</name>
<dbReference type="Proteomes" id="UP000789845">
    <property type="component" value="Unassembled WGS sequence"/>
</dbReference>
<accession>A0A9C7GC17</accession>
<dbReference type="PANTHER" id="PTHR30126">
    <property type="entry name" value="HTH-TYPE TRANSCRIPTIONAL REGULATOR"/>
    <property type="match status" value="1"/>
</dbReference>
<evidence type="ECO:0000256" key="2">
    <source>
        <dbReference type="ARBA" id="ARBA00023015"/>
    </source>
</evidence>
<dbReference type="InterPro" id="IPR005119">
    <property type="entry name" value="LysR_subst-bd"/>
</dbReference>
<feature type="domain" description="HTH lysR-type" evidence="5">
    <location>
        <begin position="1"/>
        <end position="58"/>
    </location>
</feature>
<dbReference type="Gene3D" id="1.10.10.10">
    <property type="entry name" value="Winged helix-like DNA-binding domain superfamily/Winged helix DNA-binding domain"/>
    <property type="match status" value="1"/>
</dbReference>
<evidence type="ECO:0000313" key="7">
    <source>
        <dbReference type="Proteomes" id="UP000789845"/>
    </source>
</evidence>
<comment type="similarity">
    <text evidence="1">Belongs to the LysR transcriptional regulatory family.</text>
</comment>
<evidence type="ECO:0000313" key="6">
    <source>
        <dbReference type="EMBL" id="CAG9609831.1"/>
    </source>
</evidence>
<dbReference type="SUPFAM" id="SSF46785">
    <property type="entry name" value="Winged helix' DNA-binding domain"/>
    <property type="match status" value="1"/>
</dbReference>
<dbReference type="PRINTS" id="PR00039">
    <property type="entry name" value="HTHLYSR"/>
</dbReference>
<evidence type="ECO:0000259" key="5">
    <source>
        <dbReference type="PROSITE" id="PS50931"/>
    </source>
</evidence>
<proteinExistence type="inferred from homology"/>
<dbReference type="GO" id="GO:0000976">
    <property type="term" value="F:transcription cis-regulatory region binding"/>
    <property type="evidence" value="ECO:0007669"/>
    <property type="project" value="TreeGrafter"/>
</dbReference>
<dbReference type="RefSeq" id="WP_230498067.1">
    <property type="nucleotide sequence ID" value="NZ_CAKJTG010000024.1"/>
</dbReference>
<dbReference type="PANTHER" id="PTHR30126:SF78">
    <property type="entry name" value="HTH LYSR-TYPE DOMAIN-CONTAINING PROTEIN"/>
    <property type="match status" value="1"/>
</dbReference>
<dbReference type="InterPro" id="IPR036390">
    <property type="entry name" value="WH_DNA-bd_sf"/>
</dbReference>
<dbReference type="Pfam" id="PF03466">
    <property type="entry name" value="LysR_substrate"/>
    <property type="match status" value="1"/>
</dbReference>
<keyword evidence="3" id="KW-0238">DNA-binding</keyword>
<organism evidence="6 7">
    <name type="scientific">Pseudoneobacillus rhizosphaerae</name>
    <dbReference type="NCBI Taxonomy" id="2880968"/>
    <lineage>
        <taxon>Bacteria</taxon>
        <taxon>Bacillati</taxon>
        <taxon>Bacillota</taxon>
        <taxon>Bacilli</taxon>
        <taxon>Bacillales</taxon>
        <taxon>Bacillaceae</taxon>
        <taxon>Pseudoneobacillus</taxon>
    </lineage>
</organism>
<dbReference type="Pfam" id="PF00126">
    <property type="entry name" value="HTH_1"/>
    <property type="match status" value="1"/>
</dbReference>
<protein>
    <submittedName>
        <fullName evidence="6">HTH-type transcriptional regulator HdfR</fullName>
    </submittedName>
</protein>
<dbReference type="Gene3D" id="3.40.190.290">
    <property type="match status" value="1"/>
</dbReference>